<dbReference type="Pfam" id="PF07992">
    <property type="entry name" value="Pyr_redox_2"/>
    <property type="match status" value="1"/>
</dbReference>
<feature type="domain" description="FAD/NAD(P)-binding" evidence="6">
    <location>
        <begin position="31"/>
        <end position="360"/>
    </location>
</feature>
<dbReference type="PANTHER" id="PTHR43706">
    <property type="entry name" value="NADH DEHYDROGENASE"/>
    <property type="match status" value="1"/>
</dbReference>
<evidence type="ECO:0000313" key="7">
    <source>
        <dbReference type="EMBL" id="PKV94209.1"/>
    </source>
</evidence>
<dbReference type="GO" id="GO:0003954">
    <property type="term" value="F:NADH dehydrogenase activity"/>
    <property type="evidence" value="ECO:0007669"/>
    <property type="project" value="InterPro"/>
</dbReference>
<protein>
    <submittedName>
        <fullName evidence="7">NADH dehydrogenase</fullName>
    </submittedName>
</protein>
<keyword evidence="8" id="KW-1185">Reference proteome</keyword>
<dbReference type="SUPFAM" id="SSF51905">
    <property type="entry name" value="FAD/NAD(P)-binding domain"/>
    <property type="match status" value="1"/>
</dbReference>
<keyword evidence="2" id="KW-0285">Flavoprotein</keyword>
<dbReference type="InterPro" id="IPR036188">
    <property type="entry name" value="FAD/NAD-bd_sf"/>
</dbReference>
<comment type="caution">
    <text evidence="7">The sequence shown here is derived from an EMBL/GenBank/DDBJ whole genome shotgun (WGS) entry which is preliminary data.</text>
</comment>
<keyword evidence="3" id="KW-0274">FAD</keyword>
<dbReference type="PRINTS" id="PR00368">
    <property type="entry name" value="FADPNR"/>
</dbReference>
<evidence type="ECO:0000256" key="4">
    <source>
        <dbReference type="ARBA" id="ARBA00023002"/>
    </source>
</evidence>
<comment type="similarity">
    <text evidence="1">Belongs to the NADH dehydrogenase family.</text>
</comment>
<sequence>MLVTAGWGTRAEPLAKCDYRYMAAAKSEPTRILVLGGGYVGLYTAYGLQKMLRANEASVTVVDPQPHMTYAPFLPEAAAGAIEPRHVVVPLRRVLKRCHVLTARVTKIENERKSVTVEAADGHIETLNYDVLVVALGAVARILPIPGLAEEGIAFKTIGEAIYLRNHIMTKLDEAASTLDPELRKRLLTFTVVGGGFAGIEALAELEDMTRFAVENYYPNIKPADIRWVMVEAAGRILPEVRETLGVYTVQQLEKRGIEVYLSTAAKSFENGHVVLSDGTEFDTDTIIWTAGVKANPVLASSDLPLDKRGRVEATAAMQVVGHPDVWTAGDNAAIPDLSRTEQDPTATCPPNAQHAVRQARLLAKNIIKVIRGGQPKDYYHKNLGAVASLGLHKGVADALNLKIKGFPAWLFHRAYHLKAMPTWNRKIRILFDWMLGGLFRREVISLGQINNPKEEFNRASKG</sequence>
<proteinExistence type="inferred from homology"/>
<dbReference type="InterPro" id="IPR023753">
    <property type="entry name" value="FAD/NAD-binding_dom"/>
</dbReference>
<evidence type="ECO:0000313" key="8">
    <source>
        <dbReference type="Proteomes" id="UP000233750"/>
    </source>
</evidence>
<keyword evidence="4" id="KW-0560">Oxidoreductase</keyword>
<reference evidence="7 8" key="1">
    <citation type="submission" date="2017-12" db="EMBL/GenBank/DDBJ databases">
        <title>Sequencing the genomes of 1000 Actinobacteria strains.</title>
        <authorList>
            <person name="Klenk H.-P."/>
        </authorList>
    </citation>
    <scope>NUCLEOTIDE SEQUENCE [LARGE SCALE GENOMIC DNA]</scope>
    <source>
        <strain evidence="7 8">DSM 45165</strain>
    </source>
</reference>
<dbReference type="Gene3D" id="3.50.50.100">
    <property type="match status" value="1"/>
</dbReference>
<accession>A0A2N3WK07</accession>
<evidence type="ECO:0000259" key="6">
    <source>
        <dbReference type="Pfam" id="PF07992"/>
    </source>
</evidence>
<gene>
    <name evidence="7" type="ORF">ATK30_5082</name>
</gene>
<dbReference type="AlphaFoldDB" id="A0A2N3WK07"/>
<dbReference type="EMBL" id="PJMY01000003">
    <property type="protein sequence ID" value="PKV94209.1"/>
    <property type="molecule type" value="Genomic_DNA"/>
</dbReference>
<dbReference type="InterPro" id="IPR045024">
    <property type="entry name" value="NDH-2"/>
</dbReference>
<organism evidence="7 8">
    <name type="scientific">Amycolatopsis echigonensis</name>
    <dbReference type="NCBI Taxonomy" id="2576905"/>
    <lineage>
        <taxon>Bacteria</taxon>
        <taxon>Bacillati</taxon>
        <taxon>Actinomycetota</taxon>
        <taxon>Actinomycetes</taxon>
        <taxon>Pseudonocardiales</taxon>
        <taxon>Pseudonocardiaceae</taxon>
        <taxon>Amycolatopsis</taxon>
    </lineage>
</organism>
<dbReference type="Proteomes" id="UP000233750">
    <property type="component" value="Unassembled WGS sequence"/>
</dbReference>
<evidence type="ECO:0000256" key="3">
    <source>
        <dbReference type="ARBA" id="ARBA00022827"/>
    </source>
</evidence>
<evidence type="ECO:0000256" key="5">
    <source>
        <dbReference type="ARBA" id="ARBA00023027"/>
    </source>
</evidence>
<evidence type="ECO:0000256" key="2">
    <source>
        <dbReference type="ARBA" id="ARBA00022630"/>
    </source>
</evidence>
<dbReference type="PANTHER" id="PTHR43706:SF45">
    <property type="entry name" value="NADH DEHYDROGENASE-LIKE PROTEIN RV1812C"/>
    <property type="match status" value="1"/>
</dbReference>
<evidence type="ECO:0000256" key="1">
    <source>
        <dbReference type="ARBA" id="ARBA00005272"/>
    </source>
</evidence>
<name>A0A2N3WK07_9PSEU</name>
<keyword evidence="5" id="KW-0520">NAD</keyword>